<keyword evidence="3" id="KW-1185">Reference proteome</keyword>
<evidence type="ECO:0000313" key="2">
    <source>
        <dbReference type="EMBL" id="MCU4753483.1"/>
    </source>
</evidence>
<protein>
    <submittedName>
        <fullName evidence="2">Uncharacterized protein</fullName>
    </submittedName>
</protein>
<dbReference type="EMBL" id="JAOPJZ010000017">
    <property type="protein sequence ID" value="MCU4753483.1"/>
    <property type="molecule type" value="Genomic_DNA"/>
</dbReference>
<feature type="compositionally biased region" description="Basic and acidic residues" evidence="1">
    <location>
        <begin position="1"/>
        <end position="11"/>
    </location>
</feature>
<proteinExistence type="predicted"/>
<evidence type="ECO:0000313" key="3">
    <source>
        <dbReference type="Proteomes" id="UP001321047"/>
    </source>
</evidence>
<organism evidence="2 3">
    <name type="scientific">Natronosalvus hydrolyticus</name>
    <dbReference type="NCBI Taxonomy" id="2979988"/>
    <lineage>
        <taxon>Archaea</taxon>
        <taxon>Methanobacteriati</taxon>
        <taxon>Methanobacteriota</taxon>
        <taxon>Stenosarchaea group</taxon>
        <taxon>Halobacteria</taxon>
        <taxon>Halobacteriales</taxon>
        <taxon>Natrialbaceae</taxon>
        <taxon>Natronosalvus</taxon>
    </lineage>
</organism>
<evidence type="ECO:0000256" key="1">
    <source>
        <dbReference type="SAM" id="MobiDB-lite"/>
    </source>
</evidence>
<name>A0AAP2ZAL0_9EURY</name>
<feature type="region of interest" description="Disordered" evidence="1">
    <location>
        <begin position="1"/>
        <end position="20"/>
    </location>
</feature>
<sequence>METQPKQDEKGVANQDRSNDINWNKVEEYEEDVVIGLEKKNLNYREAVVLLHKLHARIDQEYSEGDQS</sequence>
<accession>A0AAP2ZAL0</accession>
<dbReference type="Proteomes" id="UP001321047">
    <property type="component" value="Unassembled WGS sequence"/>
</dbReference>
<dbReference type="AlphaFoldDB" id="A0AAP2ZAL0"/>
<gene>
    <name evidence="2" type="ORF">OB919_16075</name>
</gene>
<dbReference type="RefSeq" id="WP_342809800.1">
    <property type="nucleotide sequence ID" value="NZ_JAOPJZ010000017.1"/>
</dbReference>
<comment type="caution">
    <text evidence="2">The sequence shown here is derived from an EMBL/GenBank/DDBJ whole genome shotgun (WGS) entry which is preliminary data.</text>
</comment>
<reference evidence="2 3" key="1">
    <citation type="submission" date="2022-09" db="EMBL/GenBank/DDBJ databases">
        <title>Enrichment on poylsaccharides allowed isolation of novel metabolic and taxonomic groups of Haloarchaea.</title>
        <authorList>
            <person name="Sorokin D.Y."/>
            <person name="Elcheninov A.G."/>
            <person name="Khizhniak T.V."/>
            <person name="Kolganova T.V."/>
            <person name="Kublanov I.V."/>
        </authorList>
    </citation>
    <scope>NUCLEOTIDE SEQUENCE [LARGE SCALE GENOMIC DNA]</scope>
    <source>
        <strain evidence="2 3">AArc-curdl1</strain>
    </source>
</reference>